<feature type="transmembrane region" description="Helical" evidence="9">
    <location>
        <begin position="40"/>
        <end position="58"/>
    </location>
</feature>
<proteinExistence type="predicted"/>
<dbReference type="InterPro" id="IPR004501">
    <property type="entry name" value="PTS_EIIC_3"/>
</dbReference>
<sequence>MKTNKFEATMDKFSGWIEKYIAPPLVAMGNQRHFAAIRAALIRTIPLIIIGSLPLILTSLPVESWANAMAPFADKLNVLYTMTMNFMTLYLAISLGAELSRMYEELDTTIVSIVTVAGYVITVAPVNLEKGTLEVAGFSAKGMFTLFIVAIVVVEFMHFAYKHNIIIKLPKSVPEGISQSFASLLPMAILLVFFWLLRVVLKFDLNSVLNAIVSPLLAVTDTWYAAFICALLLQLLWFVGIHGGSFTVWGVMYPFLLTNIADNAAAVAAGEEMAHILTEPFIYSWTMIGGTGMTLSLIVLWLRSRSSHLREVARLSLIPGIFCVNEPVMFGVPIVLNPLMFVPFVFLTSLLGTMYGYVLTVLGWVSPAYVQIPWTTPPLLQPYLSTGGDWRNVVAQAILIVLMVIIWYPFAKLYEKRCIIEEQETLKQKES</sequence>
<dbReference type="InterPro" id="IPR003352">
    <property type="entry name" value="PTS_EIIC"/>
</dbReference>
<feature type="domain" description="PTS EIIC type-3" evidence="10">
    <location>
        <begin position="17"/>
        <end position="410"/>
    </location>
</feature>
<dbReference type="EMBL" id="JAOQJX010000008">
    <property type="protein sequence ID" value="MCU6747399.1"/>
    <property type="molecule type" value="Genomic_DNA"/>
</dbReference>
<name>A0ABT2TCF0_9FIRM</name>
<keyword evidence="6 9" id="KW-1133">Transmembrane helix</keyword>
<evidence type="ECO:0000256" key="3">
    <source>
        <dbReference type="ARBA" id="ARBA00022475"/>
    </source>
</evidence>
<feature type="transmembrane region" description="Helical" evidence="9">
    <location>
        <begin position="181"/>
        <end position="201"/>
    </location>
</feature>
<feature type="transmembrane region" description="Helical" evidence="9">
    <location>
        <begin position="109"/>
        <end position="128"/>
    </location>
</feature>
<comment type="subcellular location">
    <subcellularLocation>
        <location evidence="1">Cell membrane</location>
        <topology evidence="1">Multi-pass membrane protein</topology>
    </subcellularLocation>
</comment>
<dbReference type="NCBIfam" id="TIGR00410">
    <property type="entry name" value="lacE"/>
    <property type="match status" value="1"/>
</dbReference>
<keyword evidence="12" id="KW-1185">Reference proteome</keyword>
<dbReference type="PANTHER" id="PTHR33989">
    <property type="match status" value="1"/>
</dbReference>
<dbReference type="RefSeq" id="WP_059066761.1">
    <property type="nucleotide sequence ID" value="NZ_JAOQJX010000008.1"/>
</dbReference>
<dbReference type="InterPro" id="IPR051088">
    <property type="entry name" value="PTS_Sugar-EIIC/EIIB"/>
</dbReference>
<dbReference type="PROSITE" id="PS51105">
    <property type="entry name" value="PTS_EIIC_TYPE_3"/>
    <property type="match status" value="1"/>
</dbReference>
<feature type="transmembrane region" description="Helical" evidence="9">
    <location>
        <begin position="221"/>
        <end position="239"/>
    </location>
</feature>
<feature type="transmembrane region" description="Helical" evidence="9">
    <location>
        <begin position="344"/>
        <end position="370"/>
    </location>
</feature>
<evidence type="ECO:0000313" key="12">
    <source>
        <dbReference type="Proteomes" id="UP001652394"/>
    </source>
</evidence>
<keyword evidence="2 8" id="KW-0813">Transport</keyword>
<dbReference type="PIRSF" id="PIRSF006351">
    <property type="entry name" value="PTS_EIIC-Cellobiose"/>
    <property type="match status" value="1"/>
</dbReference>
<organism evidence="11 12">
    <name type="scientific">Faecalicatena acetigenes</name>
    <dbReference type="NCBI Taxonomy" id="2981790"/>
    <lineage>
        <taxon>Bacteria</taxon>
        <taxon>Bacillati</taxon>
        <taxon>Bacillota</taxon>
        <taxon>Clostridia</taxon>
        <taxon>Lachnospirales</taxon>
        <taxon>Lachnospiraceae</taxon>
        <taxon>Faecalicatena</taxon>
    </lineage>
</organism>
<evidence type="ECO:0000256" key="8">
    <source>
        <dbReference type="PIRNR" id="PIRNR006351"/>
    </source>
</evidence>
<feature type="transmembrane region" description="Helical" evidence="9">
    <location>
        <begin position="390"/>
        <end position="410"/>
    </location>
</feature>
<feature type="transmembrane region" description="Helical" evidence="9">
    <location>
        <begin position="78"/>
        <end position="97"/>
    </location>
</feature>
<evidence type="ECO:0000256" key="7">
    <source>
        <dbReference type="ARBA" id="ARBA00023136"/>
    </source>
</evidence>
<keyword evidence="7 8" id="KW-0472">Membrane</keyword>
<gene>
    <name evidence="11" type="ORF">OCV51_06985</name>
</gene>
<feature type="transmembrane region" description="Helical" evidence="9">
    <location>
        <begin position="140"/>
        <end position="161"/>
    </location>
</feature>
<reference evidence="11 12" key="1">
    <citation type="journal article" date="2021" name="ISME Commun">
        <title>Automated analysis of genomic sequences facilitates high-throughput and comprehensive description of bacteria.</title>
        <authorList>
            <person name="Hitch T.C.A."/>
        </authorList>
    </citation>
    <scope>NUCLEOTIDE SEQUENCE [LARGE SCALE GENOMIC DNA]</scope>
    <source>
        <strain evidence="11 12">H2_18</strain>
    </source>
</reference>
<evidence type="ECO:0000256" key="1">
    <source>
        <dbReference type="ARBA" id="ARBA00004651"/>
    </source>
</evidence>
<keyword evidence="3 8" id="KW-1003">Cell membrane</keyword>
<feature type="transmembrane region" description="Helical" evidence="9">
    <location>
        <begin position="282"/>
        <end position="302"/>
    </location>
</feature>
<evidence type="ECO:0000256" key="4">
    <source>
        <dbReference type="ARBA" id="ARBA00022597"/>
    </source>
</evidence>
<dbReference type="InterPro" id="IPR004796">
    <property type="entry name" value="PTS_IIC_cello"/>
</dbReference>
<dbReference type="Pfam" id="PF02378">
    <property type="entry name" value="PTS_EIIC"/>
    <property type="match status" value="1"/>
</dbReference>
<evidence type="ECO:0000256" key="6">
    <source>
        <dbReference type="ARBA" id="ARBA00022989"/>
    </source>
</evidence>
<evidence type="ECO:0000256" key="5">
    <source>
        <dbReference type="ARBA" id="ARBA00022692"/>
    </source>
</evidence>
<keyword evidence="4 8" id="KW-0762">Sugar transport</keyword>
<accession>A0ABT2TCF0</accession>
<protein>
    <recommendedName>
        <fullName evidence="8">Permease IIC component</fullName>
    </recommendedName>
</protein>
<dbReference type="PANTHER" id="PTHR33989:SF4">
    <property type="entry name" value="PTS SYSTEM N,N'-DIACETYLCHITOBIOSE-SPECIFIC EIIC COMPONENT"/>
    <property type="match status" value="1"/>
</dbReference>
<comment type="function">
    <text evidence="8">The phosphoenolpyruvate-dependent sugar phosphotransferase system (PTS), a major carbohydrate active -transport system, catalyzes the phosphorylation of incoming sugar substrates concomitant with their translocation across the cell membrane.</text>
</comment>
<dbReference type="Proteomes" id="UP001652394">
    <property type="component" value="Unassembled WGS sequence"/>
</dbReference>
<evidence type="ECO:0000256" key="2">
    <source>
        <dbReference type="ARBA" id="ARBA00022448"/>
    </source>
</evidence>
<evidence type="ECO:0000313" key="11">
    <source>
        <dbReference type="EMBL" id="MCU6747399.1"/>
    </source>
</evidence>
<comment type="caution">
    <text evidence="11">The sequence shown here is derived from an EMBL/GenBank/DDBJ whole genome shotgun (WGS) entry which is preliminary data.</text>
</comment>
<keyword evidence="5 9" id="KW-0812">Transmembrane</keyword>
<evidence type="ECO:0000259" key="10">
    <source>
        <dbReference type="PROSITE" id="PS51105"/>
    </source>
</evidence>
<evidence type="ECO:0000256" key="9">
    <source>
        <dbReference type="SAM" id="Phobius"/>
    </source>
</evidence>